<organism evidence="2 3">
    <name type="scientific">Piloderma croceum (strain F 1598)</name>
    <dbReference type="NCBI Taxonomy" id="765440"/>
    <lineage>
        <taxon>Eukaryota</taxon>
        <taxon>Fungi</taxon>
        <taxon>Dikarya</taxon>
        <taxon>Basidiomycota</taxon>
        <taxon>Agaricomycotina</taxon>
        <taxon>Agaricomycetes</taxon>
        <taxon>Agaricomycetidae</taxon>
        <taxon>Atheliales</taxon>
        <taxon>Atheliaceae</taxon>
        <taxon>Piloderma</taxon>
    </lineage>
</organism>
<dbReference type="InterPro" id="IPR050982">
    <property type="entry name" value="Auxin_biosynth/cation_transpt"/>
</dbReference>
<dbReference type="InterPro" id="IPR036188">
    <property type="entry name" value="FAD/NAD-bd_sf"/>
</dbReference>
<accession>A0A0C3F7N2</accession>
<dbReference type="STRING" id="765440.A0A0C3F7N2"/>
<dbReference type="InParanoid" id="A0A0C3F7N2"/>
<name>A0A0C3F7N2_PILCF</name>
<reference evidence="2 3" key="1">
    <citation type="submission" date="2014-04" db="EMBL/GenBank/DDBJ databases">
        <authorList>
            <consortium name="DOE Joint Genome Institute"/>
            <person name="Kuo A."/>
            <person name="Tarkka M."/>
            <person name="Buscot F."/>
            <person name="Kohler A."/>
            <person name="Nagy L.G."/>
            <person name="Floudas D."/>
            <person name="Copeland A."/>
            <person name="Barry K.W."/>
            <person name="Cichocki N."/>
            <person name="Veneault-Fourrey C."/>
            <person name="LaButti K."/>
            <person name="Lindquist E.A."/>
            <person name="Lipzen A."/>
            <person name="Lundell T."/>
            <person name="Morin E."/>
            <person name="Murat C."/>
            <person name="Sun H."/>
            <person name="Tunlid A."/>
            <person name="Henrissat B."/>
            <person name="Grigoriev I.V."/>
            <person name="Hibbett D.S."/>
            <person name="Martin F."/>
            <person name="Nordberg H.P."/>
            <person name="Cantor M.N."/>
            <person name="Hua S.X."/>
        </authorList>
    </citation>
    <scope>NUCLEOTIDE SEQUENCE [LARGE SCALE GENOMIC DNA]</scope>
    <source>
        <strain evidence="2 3">F 1598</strain>
    </source>
</reference>
<dbReference type="GO" id="GO:0004497">
    <property type="term" value="F:monooxygenase activity"/>
    <property type="evidence" value="ECO:0007669"/>
    <property type="project" value="TreeGrafter"/>
</dbReference>
<dbReference type="Pfam" id="PF13738">
    <property type="entry name" value="Pyr_redox_3"/>
    <property type="match status" value="1"/>
</dbReference>
<dbReference type="Gene3D" id="3.50.50.60">
    <property type="entry name" value="FAD/NAD(P)-binding domain"/>
    <property type="match status" value="1"/>
</dbReference>
<keyword evidence="1" id="KW-0560">Oxidoreductase</keyword>
<dbReference type="EMBL" id="KN833040">
    <property type="protein sequence ID" value="KIM75929.1"/>
    <property type="molecule type" value="Genomic_DNA"/>
</dbReference>
<dbReference type="HOGENOM" id="CLU_015676_1_0_1"/>
<dbReference type="AlphaFoldDB" id="A0A0C3F7N2"/>
<dbReference type="Gene3D" id="3.10.450.50">
    <property type="match status" value="1"/>
</dbReference>
<dbReference type="SUPFAM" id="SSF54427">
    <property type="entry name" value="NTF2-like"/>
    <property type="match status" value="1"/>
</dbReference>
<protein>
    <recommendedName>
        <fullName evidence="4">FAD/NAD(P)-binding domain-containing protein</fullName>
    </recommendedName>
</protein>
<proteinExistence type="predicted"/>
<dbReference type="PANTHER" id="PTHR43539">
    <property type="entry name" value="FLAVIN-BINDING MONOOXYGENASE-LIKE PROTEIN (AFU_ORTHOLOGUE AFUA_4G09220)"/>
    <property type="match status" value="1"/>
</dbReference>
<evidence type="ECO:0008006" key="4">
    <source>
        <dbReference type="Google" id="ProtNLM"/>
    </source>
</evidence>
<dbReference type="PANTHER" id="PTHR43539:SF68">
    <property type="entry name" value="FLAVIN-BINDING MONOOXYGENASE-LIKE PROTEIN (AFU_ORTHOLOGUE AFUA_4G09220)"/>
    <property type="match status" value="1"/>
</dbReference>
<dbReference type="InterPro" id="IPR032710">
    <property type="entry name" value="NTF2-like_dom_sf"/>
</dbReference>
<evidence type="ECO:0000313" key="2">
    <source>
        <dbReference type="EMBL" id="KIM75929.1"/>
    </source>
</evidence>
<evidence type="ECO:0000313" key="3">
    <source>
        <dbReference type="Proteomes" id="UP000054166"/>
    </source>
</evidence>
<dbReference type="OrthoDB" id="74360at2759"/>
<keyword evidence="3" id="KW-1185">Reference proteome</keyword>
<dbReference type="Proteomes" id="UP000054166">
    <property type="component" value="Unassembled WGS sequence"/>
</dbReference>
<dbReference type="SUPFAM" id="SSF51905">
    <property type="entry name" value="FAD/NAD(P)-binding domain"/>
    <property type="match status" value="2"/>
</dbReference>
<gene>
    <name evidence="2" type="ORF">PILCRDRAFT_13135</name>
</gene>
<evidence type="ECO:0000256" key="1">
    <source>
        <dbReference type="ARBA" id="ARBA00023002"/>
    </source>
</evidence>
<reference evidence="3" key="2">
    <citation type="submission" date="2015-01" db="EMBL/GenBank/DDBJ databases">
        <title>Evolutionary Origins and Diversification of the Mycorrhizal Mutualists.</title>
        <authorList>
            <consortium name="DOE Joint Genome Institute"/>
            <consortium name="Mycorrhizal Genomics Consortium"/>
            <person name="Kohler A."/>
            <person name="Kuo A."/>
            <person name="Nagy L.G."/>
            <person name="Floudas D."/>
            <person name="Copeland A."/>
            <person name="Barry K.W."/>
            <person name="Cichocki N."/>
            <person name="Veneault-Fourrey C."/>
            <person name="LaButti K."/>
            <person name="Lindquist E.A."/>
            <person name="Lipzen A."/>
            <person name="Lundell T."/>
            <person name="Morin E."/>
            <person name="Murat C."/>
            <person name="Riley R."/>
            <person name="Ohm R."/>
            <person name="Sun H."/>
            <person name="Tunlid A."/>
            <person name="Henrissat B."/>
            <person name="Grigoriev I.V."/>
            <person name="Hibbett D.S."/>
            <person name="Martin F."/>
        </authorList>
    </citation>
    <scope>NUCLEOTIDE SEQUENCE [LARGE SCALE GENOMIC DNA]</scope>
    <source>
        <strain evidence="3">F 1598</strain>
    </source>
</reference>
<dbReference type="GO" id="GO:0050660">
    <property type="term" value="F:flavin adenine dinucleotide binding"/>
    <property type="evidence" value="ECO:0007669"/>
    <property type="project" value="TreeGrafter"/>
</dbReference>
<sequence>MTSQPSLPTLDKLGSKVPANVDVKEIARKWLGSFASHVRSADIDGLIDLFVEDAFFRDILALTWDFRTFEGTRAIKKFLTDRLPEARPSSFKLKDEYVGLQQLYPDVAWIQGLFEFETDVGIGSGVFRLVPMPDGQWKAHTVFTNLEDLKGFPEKIGALRDHKPNHGKWAEKRKREIEFEDSEPTVLVVGGGQSGLDLAARLQFLDVPTLVVEKQPRIGDQWRKRYEALCLHDPVWYDHLPYIPFPASWPVYTPALKLADWLESYAHSLELNVWTSSSVVKASQDASTHHWSVTVKRADGRERVFHPHHLVFAAGFGGGVPNMPVYPGMDEFGGQILHSSQHNKAVDHAGKKVVVVGACTSGHDISADHYDHGVDITMVQRGPTYIMSTKEGMPRLLGGDATHFSSMKQHLVELDIHAGLYWDGPLPTDIADRINASFPSNVLKLIHQRTTKSIAEADSDLLDGLRKRGFKTTMGEDDSGFFSMVWTKGGGYYLDVGASQLVIDGKIKLKNDSFIERFTKNGIKFQNGSELPADFVIFATGYGDPRESMQKIIGDEIRDKCKPIWGLDKEKELRGVARNLGIPHLWNLMGNLALCRFHSKHLALQIKAIEEKVFGKRYESE</sequence>